<name>A0A8H5BJ38_9AGAR</name>
<dbReference type="Proteomes" id="UP000567179">
    <property type="component" value="Unassembled WGS sequence"/>
</dbReference>
<feature type="chain" id="PRO_5034048722" evidence="1">
    <location>
        <begin position="47"/>
        <end position="233"/>
    </location>
</feature>
<evidence type="ECO:0000313" key="3">
    <source>
        <dbReference type="Proteomes" id="UP000567179"/>
    </source>
</evidence>
<gene>
    <name evidence="2" type="ORF">D9619_011106</name>
</gene>
<dbReference type="AlphaFoldDB" id="A0A8H5BJ38"/>
<accession>A0A8H5BJ38</accession>
<feature type="signal peptide" evidence="1">
    <location>
        <begin position="1"/>
        <end position="46"/>
    </location>
</feature>
<dbReference type="OrthoDB" id="3058140at2759"/>
<organism evidence="2 3">
    <name type="scientific">Psilocybe cf. subviscida</name>
    <dbReference type="NCBI Taxonomy" id="2480587"/>
    <lineage>
        <taxon>Eukaryota</taxon>
        <taxon>Fungi</taxon>
        <taxon>Dikarya</taxon>
        <taxon>Basidiomycota</taxon>
        <taxon>Agaricomycotina</taxon>
        <taxon>Agaricomycetes</taxon>
        <taxon>Agaricomycetidae</taxon>
        <taxon>Agaricales</taxon>
        <taxon>Agaricineae</taxon>
        <taxon>Strophariaceae</taxon>
        <taxon>Psilocybe</taxon>
    </lineage>
</organism>
<evidence type="ECO:0000313" key="2">
    <source>
        <dbReference type="EMBL" id="KAF5324364.1"/>
    </source>
</evidence>
<keyword evidence="3" id="KW-1185">Reference proteome</keyword>
<proteinExistence type="predicted"/>
<sequence length="233" mass="24453">MLTSRAGLKRAFSPPLRADSGPLMSTMRIAAVLLLLIGLSTAMVQAAPVSTTPTTTAISAPCRGVTTYDIVQSQLKPNIAHTVPHHHRSAIDLSPPEPTVIAREETGIVVLVRRKSLGARIRAAFHKLGHKIKHAFQKVGHAIKHAAQKVGHFIKTTGAKIAKVGLKIAATVGKIAGKVIGFIPGAKGIGKAIEGGSEGLNKASDVIHAHIGGKLGKAMKRMDKAQKIVGYIP</sequence>
<reference evidence="2 3" key="1">
    <citation type="journal article" date="2020" name="ISME J.">
        <title>Uncovering the hidden diversity of litter-decomposition mechanisms in mushroom-forming fungi.</title>
        <authorList>
            <person name="Floudas D."/>
            <person name="Bentzer J."/>
            <person name="Ahren D."/>
            <person name="Johansson T."/>
            <person name="Persson P."/>
            <person name="Tunlid A."/>
        </authorList>
    </citation>
    <scope>NUCLEOTIDE SEQUENCE [LARGE SCALE GENOMIC DNA]</scope>
    <source>
        <strain evidence="2 3">CBS 101986</strain>
    </source>
</reference>
<keyword evidence="1" id="KW-0732">Signal</keyword>
<dbReference type="EMBL" id="JAACJJ010000016">
    <property type="protein sequence ID" value="KAF5324364.1"/>
    <property type="molecule type" value="Genomic_DNA"/>
</dbReference>
<evidence type="ECO:0000256" key="1">
    <source>
        <dbReference type="SAM" id="SignalP"/>
    </source>
</evidence>
<protein>
    <submittedName>
        <fullName evidence="2">Uncharacterized protein</fullName>
    </submittedName>
</protein>
<comment type="caution">
    <text evidence="2">The sequence shown here is derived from an EMBL/GenBank/DDBJ whole genome shotgun (WGS) entry which is preliminary data.</text>
</comment>